<feature type="active site" evidence="6">
    <location>
        <position position="107"/>
    </location>
</feature>
<evidence type="ECO:0000256" key="2">
    <source>
        <dbReference type="ARBA" id="ARBA00009370"/>
    </source>
</evidence>
<dbReference type="RefSeq" id="WP_207310153.1">
    <property type="nucleotide sequence ID" value="NZ_SJPG01000001.1"/>
</dbReference>
<dbReference type="InterPro" id="IPR000223">
    <property type="entry name" value="Pept_S26A_signal_pept_1"/>
</dbReference>
<dbReference type="InterPro" id="IPR019533">
    <property type="entry name" value="Peptidase_S26"/>
</dbReference>
<evidence type="ECO:0000256" key="6">
    <source>
        <dbReference type="PIRSR" id="PIRSR600223-1"/>
    </source>
</evidence>
<comment type="subcellular location">
    <subcellularLocation>
        <location evidence="7">Membrane</location>
        <topology evidence="7">Single-pass type II membrane protein</topology>
    </subcellularLocation>
</comment>
<dbReference type="PROSITE" id="PS00761">
    <property type="entry name" value="SPASE_I_3"/>
    <property type="match status" value="1"/>
</dbReference>
<feature type="domain" description="Peptidase S26" evidence="9">
    <location>
        <begin position="171"/>
        <end position="243"/>
    </location>
</feature>
<evidence type="ECO:0000256" key="1">
    <source>
        <dbReference type="ARBA" id="ARBA00000677"/>
    </source>
</evidence>
<keyword evidence="7" id="KW-0645">Protease</keyword>
<name>A0A5C5XH49_9PLAN</name>
<keyword evidence="11" id="KW-1185">Reference proteome</keyword>
<dbReference type="PRINTS" id="PR00727">
    <property type="entry name" value="LEADERPTASE"/>
</dbReference>
<dbReference type="Pfam" id="PF10502">
    <property type="entry name" value="Peptidase_S26"/>
    <property type="match status" value="2"/>
</dbReference>
<accession>A0A5C5XH49</accession>
<dbReference type="GO" id="GO:0016020">
    <property type="term" value="C:membrane"/>
    <property type="evidence" value="ECO:0007669"/>
    <property type="project" value="UniProtKB-SubCell"/>
</dbReference>
<reference evidence="10 11" key="1">
    <citation type="submission" date="2019-02" db="EMBL/GenBank/DDBJ databases">
        <title>Deep-cultivation of Planctomycetes and their phenomic and genomic characterization uncovers novel biology.</title>
        <authorList>
            <person name="Wiegand S."/>
            <person name="Jogler M."/>
            <person name="Boedeker C."/>
            <person name="Pinto D."/>
            <person name="Vollmers J."/>
            <person name="Rivas-Marin E."/>
            <person name="Kohn T."/>
            <person name="Peeters S.H."/>
            <person name="Heuer A."/>
            <person name="Rast P."/>
            <person name="Oberbeckmann S."/>
            <person name="Bunk B."/>
            <person name="Jeske O."/>
            <person name="Meyerdierks A."/>
            <person name="Storesund J.E."/>
            <person name="Kallscheuer N."/>
            <person name="Luecker S."/>
            <person name="Lage O.M."/>
            <person name="Pohl T."/>
            <person name="Merkel B.J."/>
            <person name="Hornburger P."/>
            <person name="Mueller R.-W."/>
            <person name="Bruemmer F."/>
            <person name="Labrenz M."/>
            <person name="Spormann A.M."/>
            <person name="Op Den Camp H."/>
            <person name="Overmann J."/>
            <person name="Amann R."/>
            <person name="Jetten M.S.M."/>
            <person name="Mascher T."/>
            <person name="Medema M.H."/>
            <person name="Devos D.P."/>
            <person name="Kaster A.-K."/>
            <person name="Ovreas L."/>
            <person name="Rohde M."/>
            <person name="Galperin M.Y."/>
            <person name="Jogler C."/>
        </authorList>
    </citation>
    <scope>NUCLEOTIDE SEQUENCE [LARGE SCALE GENOMIC DNA]</scope>
    <source>
        <strain evidence="10 11">Pan54</strain>
    </source>
</reference>
<dbReference type="NCBIfam" id="TIGR02227">
    <property type="entry name" value="sigpep_I_bact"/>
    <property type="match status" value="1"/>
</dbReference>
<evidence type="ECO:0000256" key="8">
    <source>
        <dbReference type="SAM" id="MobiDB-lite"/>
    </source>
</evidence>
<comment type="catalytic activity">
    <reaction evidence="1 7">
        <text>Cleavage of hydrophobic, N-terminal signal or leader sequences from secreted and periplasmic proteins.</text>
        <dbReference type="EC" id="3.4.21.89"/>
    </reaction>
</comment>
<evidence type="ECO:0000256" key="7">
    <source>
        <dbReference type="RuleBase" id="RU362042"/>
    </source>
</evidence>
<evidence type="ECO:0000259" key="9">
    <source>
        <dbReference type="Pfam" id="PF10502"/>
    </source>
</evidence>
<dbReference type="InterPro" id="IPR019758">
    <property type="entry name" value="Pept_S26A_signal_pept_1_CS"/>
</dbReference>
<gene>
    <name evidence="10" type="primary">lepB</name>
    <name evidence="10" type="ORF">Pan54_32380</name>
</gene>
<dbReference type="CDD" id="cd06530">
    <property type="entry name" value="S26_SPase_I"/>
    <property type="match status" value="1"/>
</dbReference>
<evidence type="ECO:0000313" key="11">
    <source>
        <dbReference type="Proteomes" id="UP000316095"/>
    </source>
</evidence>
<feature type="domain" description="Peptidase S26" evidence="9">
    <location>
        <begin position="540"/>
        <end position="588"/>
    </location>
</feature>
<dbReference type="InterPro" id="IPR036286">
    <property type="entry name" value="LexA/Signal_pep-like_sf"/>
</dbReference>
<feature type="compositionally biased region" description="Basic and acidic residues" evidence="8">
    <location>
        <begin position="56"/>
        <end position="75"/>
    </location>
</feature>
<comment type="caution">
    <text evidence="10">The sequence shown here is derived from an EMBL/GenBank/DDBJ whole genome shotgun (WGS) entry which is preliminary data.</text>
</comment>
<proteinExistence type="inferred from homology"/>
<dbReference type="EC" id="3.4.21.89" evidence="3 7"/>
<sequence length="640" mass="73149">MLSNVWHCISVQDIINKETCFCLPQNLTTRDQGTHHEESYNMNEPAKTETPVVSTKTEKSVETKPSKGKPKEKETARETIESIVFAFVLAFLFRTFEAEAFVIPTGSMAPTLFGRHKDMQCEQCGYTFQFGASSEVTRDGTVLIPNSRIHEARCPNCRFSNPSAFASPPFKGDRILVNKFQYELGTPKRFDVVVFKYPEDSKTNFIKRLVGLPGETIRIHHGNLYRVTENGREEILRKDNPNKQRVIQIPVYNDAFPCEALKEAGWPNRWAGVDRTNAEGSIAGWSEAPNTWKLNEESRSYQLTKEGQKPNQPTWLRYRHFAPKDSTWMSIEANDPVEPRPRLIGDFCGYNTVVEDTLRRSSTDELFWVGDLNITGSVDIDEIQEGANFTIELTEGIHWYRCHLNPNTGEARLVRVEAGLNPDEEIELATANTSFKGTGSHTFWFANVDDRLCLWIDDDLIDFGEAANYESSELHGMMPDASDYTPVGIAMQGMTGSVSDLRILRDIYYRGSGISLENGELLLDNVSEWQRAYRNHGKEIDFYEIQIPEDNFFVLGDNSPMSSDGRFWETTHTVPRQAFVGKAFYIYWPHAIPIGVDSGYAVTLSYHKKFTRQGEIVTDRSYPLHYGPFYPNFWRMKRIR</sequence>
<evidence type="ECO:0000256" key="5">
    <source>
        <dbReference type="ARBA" id="ARBA00022801"/>
    </source>
</evidence>
<dbReference type="GO" id="GO:0006465">
    <property type="term" value="P:signal peptide processing"/>
    <property type="evidence" value="ECO:0007669"/>
    <property type="project" value="InterPro"/>
</dbReference>
<dbReference type="AlphaFoldDB" id="A0A5C5XH49"/>
<evidence type="ECO:0000256" key="3">
    <source>
        <dbReference type="ARBA" id="ARBA00013208"/>
    </source>
</evidence>
<dbReference type="SUPFAM" id="SSF51306">
    <property type="entry name" value="LexA/Signal peptidase"/>
    <property type="match status" value="2"/>
</dbReference>
<evidence type="ECO:0000256" key="4">
    <source>
        <dbReference type="ARBA" id="ARBA00019232"/>
    </source>
</evidence>
<dbReference type="InterPro" id="IPR019757">
    <property type="entry name" value="Pept_S26A_signal_pept_1_Lys-AS"/>
</dbReference>
<feature type="active site" evidence="6">
    <location>
        <position position="207"/>
    </location>
</feature>
<comment type="similarity">
    <text evidence="2 7">Belongs to the peptidase S26 family.</text>
</comment>
<protein>
    <recommendedName>
        <fullName evidence="4 7">Signal peptidase I</fullName>
        <ecNumber evidence="3 7">3.4.21.89</ecNumber>
    </recommendedName>
</protein>
<organism evidence="10 11">
    <name type="scientific">Rubinisphaera italica</name>
    <dbReference type="NCBI Taxonomy" id="2527969"/>
    <lineage>
        <taxon>Bacteria</taxon>
        <taxon>Pseudomonadati</taxon>
        <taxon>Planctomycetota</taxon>
        <taxon>Planctomycetia</taxon>
        <taxon>Planctomycetales</taxon>
        <taxon>Planctomycetaceae</taxon>
        <taxon>Rubinisphaera</taxon>
    </lineage>
</organism>
<keyword evidence="5 7" id="KW-0378">Hydrolase</keyword>
<dbReference type="Gene3D" id="2.10.109.10">
    <property type="entry name" value="Umud Fragment, subunit A"/>
    <property type="match status" value="2"/>
</dbReference>
<dbReference type="Proteomes" id="UP000316095">
    <property type="component" value="Unassembled WGS sequence"/>
</dbReference>
<dbReference type="EMBL" id="SJPG01000001">
    <property type="protein sequence ID" value="TWT62496.1"/>
    <property type="molecule type" value="Genomic_DNA"/>
</dbReference>
<evidence type="ECO:0000313" key="10">
    <source>
        <dbReference type="EMBL" id="TWT62496.1"/>
    </source>
</evidence>
<dbReference type="PANTHER" id="PTHR43390:SF1">
    <property type="entry name" value="CHLOROPLAST PROCESSING PEPTIDASE"/>
    <property type="match status" value="1"/>
</dbReference>
<dbReference type="PROSITE" id="PS00760">
    <property type="entry name" value="SPASE_I_2"/>
    <property type="match status" value="1"/>
</dbReference>
<dbReference type="GO" id="GO:0009003">
    <property type="term" value="F:signal peptidase activity"/>
    <property type="evidence" value="ECO:0007669"/>
    <property type="project" value="UniProtKB-EC"/>
</dbReference>
<dbReference type="PANTHER" id="PTHR43390">
    <property type="entry name" value="SIGNAL PEPTIDASE I"/>
    <property type="match status" value="1"/>
</dbReference>
<dbReference type="GO" id="GO:0004252">
    <property type="term" value="F:serine-type endopeptidase activity"/>
    <property type="evidence" value="ECO:0007669"/>
    <property type="project" value="InterPro"/>
</dbReference>
<feature type="region of interest" description="Disordered" evidence="8">
    <location>
        <begin position="31"/>
        <end position="75"/>
    </location>
</feature>